<dbReference type="Pfam" id="PF13768">
    <property type="entry name" value="VWA_3"/>
    <property type="match status" value="1"/>
</dbReference>
<dbReference type="SUPFAM" id="SSF53300">
    <property type="entry name" value="vWA-like"/>
    <property type="match status" value="1"/>
</dbReference>
<feature type="region of interest" description="Disordered" evidence="1">
    <location>
        <begin position="899"/>
        <end position="928"/>
    </location>
</feature>
<protein>
    <submittedName>
        <fullName evidence="5">Uncharacterized protein</fullName>
    </submittedName>
</protein>
<evidence type="ECO:0000259" key="3">
    <source>
        <dbReference type="PROSITE" id="PS50234"/>
    </source>
</evidence>
<dbReference type="CDD" id="cd17039">
    <property type="entry name" value="Ubl_ubiquitin_like"/>
    <property type="match status" value="1"/>
</dbReference>
<dbReference type="FunFam" id="3.10.20.90:FF:000211">
    <property type="entry name" value="Polyubiquitin 9"/>
    <property type="match status" value="1"/>
</dbReference>
<keyword evidence="6" id="KW-1185">Reference proteome</keyword>
<dbReference type="SMART" id="SM00609">
    <property type="entry name" value="VIT"/>
    <property type="match status" value="1"/>
</dbReference>
<dbReference type="PROSITE" id="PS50053">
    <property type="entry name" value="UBIQUITIN_2"/>
    <property type="match status" value="3"/>
</dbReference>
<dbReference type="PRINTS" id="PR00348">
    <property type="entry name" value="UBIQUITIN"/>
</dbReference>
<gene>
    <name evidence="5" type="ORF">FGO68_gene12911</name>
</gene>
<dbReference type="InterPro" id="IPR000626">
    <property type="entry name" value="Ubiquitin-like_dom"/>
</dbReference>
<feature type="domain" description="Ubiquitin-like" evidence="2">
    <location>
        <begin position="824"/>
        <end position="899"/>
    </location>
</feature>
<feature type="domain" description="VIT" evidence="4">
    <location>
        <begin position="10"/>
        <end position="145"/>
    </location>
</feature>
<dbReference type="Pfam" id="PF00240">
    <property type="entry name" value="ubiquitin"/>
    <property type="match status" value="3"/>
</dbReference>
<feature type="domain" description="Ubiquitin-like" evidence="2">
    <location>
        <begin position="668"/>
        <end position="743"/>
    </location>
</feature>
<feature type="domain" description="Ubiquitin-like" evidence="2">
    <location>
        <begin position="747"/>
        <end position="823"/>
    </location>
</feature>
<sequence>MEKSLPSEQITPIYLLNKQSQQPIPLSSIHICADVLSCLSSFTMTQTYTNIEDVPIETLFLFPMDVQVVISKFEVDFHMPDGQVRHLQTIVDGRKKIEAKYEDAVASGKTAVIGGYTKTQRDMVRVSLGNFPPLSRAVVRVYYYQNMEIEDLSYCLRIPMSYIPRYMGDTAALLTTGQQYKGMPAKEISEEKSEKLFQEQQLIQAQPLAVESPSLWDIEVKLRMQGAITRVSSRNHKVQVEFQSDDKSHALVKLSDKQDKQIIPNQDFVLYIRDSALNTPVGFQSVNEHNEQAILVNVLTDVKTAAPSDVLDTDQKREYKAPSAIEEDAHMMDEALLLRQTEEEQKREDRLRSNEYIFLIDRSGSMGGEPIKLAVSALKVFLHSLPLGCYFNVYSFGSRYEQLFEESMLYNQDTLEIASAIVSDFKADLGGTELFAPLSNIFSVPKLPMCKGLRQIFLLTDGAVDNTQLVVKLILENCTDSKVHTFGIGSGVSTALVKNSATAGRGHFYFIQNMHEIDKKVLDAMQKESYEYLVCKQLEFLDRNGNVVMKQSGDPLAHGECLKVLMLPDPAKEHIQTVQVQIYDPNQDREHNYVIPLAHFEGEAIFKLAAKQTIVKLRNQGEAEAFSIKYQILDKTTSLFAAEKIIDKVSHSVELRKIPIVVAKGESFDITVKTLTGKAIHLSVSNSTTVEDLKYMIQDCEGIPPDQQRIIFDGKQLEDMSTLDDYNVSDGDTLHLVLRLRGGMKTHQLFLKQANTGAKVVTVDTNLTVGEFKSRIAEREGIPVYNQRLMHCGRQLMDDKITLGECHVEEGETIHVVLSLKGGMQIFVKTQTGQTITLQVNSSNTVEDIKNMIEAQHGLAVSLQRLIFAGKQIEDGRTLNDYNIQKDSTLHLVTRQASNTVPQQAPRNPTPATQSVFGSKPQAQSQPKPVAAAVAHIPSYQDFVFLQNADGSWKPPVLQLIGCASLDDFVSRQSSPDVSGAEPPVQLTLAGIKGLMVKYADKSAEWKLVVNKGVGYIRAKTGASAADVMGMVSKTSV</sequence>
<dbReference type="PROSITE" id="PS50234">
    <property type="entry name" value="VWFA"/>
    <property type="match status" value="1"/>
</dbReference>
<dbReference type="Proteomes" id="UP000785679">
    <property type="component" value="Unassembled WGS sequence"/>
</dbReference>
<dbReference type="Gene3D" id="3.40.50.410">
    <property type="entry name" value="von Willebrand factor, type A domain"/>
    <property type="match status" value="1"/>
</dbReference>
<organism evidence="5 6">
    <name type="scientific">Halteria grandinella</name>
    <dbReference type="NCBI Taxonomy" id="5974"/>
    <lineage>
        <taxon>Eukaryota</taxon>
        <taxon>Sar</taxon>
        <taxon>Alveolata</taxon>
        <taxon>Ciliophora</taxon>
        <taxon>Intramacronucleata</taxon>
        <taxon>Spirotrichea</taxon>
        <taxon>Stichotrichia</taxon>
        <taxon>Sporadotrichida</taxon>
        <taxon>Halteriidae</taxon>
        <taxon>Halteria</taxon>
    </lineage>
</organism>
<dbReference type="InterPro" id="IPR019954">
    <property type="entry name" value="Ubiquitin_CS"/>
</dbReference>
<dbReference type="FunFam" id="3.10.20.90:FF:000222">
    <property type="entry name" value="Polyubiquitin 5"/>
    <property type="match status" value="1"/>
</dbReference>
<accession>A0A8J8T7U6</accession>
<evidence type="ECO:0000313" key="6">
    <source>
        <dbReference type="Proteomes" id="UP000785679"/>
    </source>
</evidence>
<dbReference type="InterPro" id="IPR002035">
    <property type="entry name" value="VWF_A"/>
</dbReference>
<dbReference type="PROSITE" id="PS51468">
    <property type="entry name" value="VIT"/>
    <property type="match status" value="1"/>
</dbReference>
<feature type="compositionally biased region" description="Polar residues" evidence="1">
    <location>
        <begin position="899"/>
        <end position="927"/>
    </location>
</feature>
<name>A0A8J8T7U6_HALGN</name>
<reference evidence="5" key="1">
    <citation type="submission" date="2019-06" db="EMBL/GenBank/DDBJ databases">
        <authorList>
            <person name="Zheng W."/>
        </authorList>
    </citation>
    <scope>NUCLEOTIDE SEQUENCE</scope>
    <source>
        <strain evidence="5">QDHG01</strain>
    </source>
</reference>
<dbReference type="AlphaFoldDB" id="A0A8J8T7U6"/>
<feature type="domain" description="VWFA" evidence="3">
    <location>
        <begin position="355"/>
        <end position="525"/>
    </location>
</feature>
<dbReference type="PANTHER" id="PTHR45737">
    <property type="entry name" value="VON WILLEBRAND FACTOR A DOMAIN-CONTAINING PROTEIN 5A"/>
    <property type="match status" value="1"/>
</dbReference>
<dbReference type="InterPro" id="IPR019956">
    <property type="entry name" value="Ubiquitin_dom"/>
</dbReference>
<evidence type="ECO:0000313" key="5">
    <source>
        <dbReference type="EMBL" id="TNV84666.1"/>
    </source>
</evidence>
<dbReference type="InterPro" id="IPR029071">
    <property type="entry name" value="Ubiquitin-like_domsf"/>
</dbReference>
<comment type="caution">
    <text evidence="5">The sequence shown here is derived from an EMBL/GenBank/DDBJ whole genome shotgun (WGS) entry which is preliminary data.</text>
</comment>
<dbReference type="SUPFAM" id="SSF54236">
    <property type="entry name" value="Ubiquitin-like"/>
    <property type="match status" value="3"/>
</dbReference>
<proteinExistence type="predicted"/>
<dbReference type="SMART" id="SM00327">
    <property type="entry name" value="VWA"/>
    <property type="match status" value="1"/>
</dbReference>
<dbReference type="InterPro" id="IPR036465">
    <property type="entry name" value="vWFA_dom_sf"/>
</dbReference>
<dbReference type="Pfam" id="PF08487">
    <property type="entry name" value="VIT"/>
    <property type="match status" value="1"/>
</dbReference>
<evidence type="ECO:0000259" key="2">
    <source>
        <dbReference type="PROSITE" id="PS50053"/>
    </source>
</evidence>
<dbReference type="EMBL" id="RRYP01002537">
    <property type="protein sequence ID" value="TNV84666.1"/>
    <property type="molecule type" value="Genomic_DNA"/>
</dbReference>
<evidence type="ECO:0000259" key="4">
    <source>
        <dbReference type="PROSITE" id="PS51468"/>
    </source>
</evidence>
<dbReference type="Gene3D" id="3.10.20.90">
    <property type="entry name" value="Phosphatidylinositol 3-kinase Catalytic Subunit, Chain A, domain 1"/>
    <property type="match status" value="3"/>
</dbReference>
<dbReference type="PROSITE" id="PS00299">
    <property type="entry name" value="UBIQUITIN_1"/>
    <property type="match status" value="2"/>
</dbReference>
<dbReference type="SMART" id="SM00213">
    <property type="entry name" value="UBQ"/>
    <property type="match status" value="3"/>
</dbReference>
<dbReference type="InterPro" id="IPR013694">
    <property type="entry name" value="VIT"/>
</dbReference>
<dbReference type="OrthoDB" id="312927at2759"/>
<dbReference type="PANTHER" id="PTHR45737:SF6">
    <property type="entry name" value="VON WILLEBRAND FACTOR A DOMAIN-CONTAINING PROTEIN 5A"/>
    <property type="match status" value="1"/>
</dbReference>
<evidence type="ECO:0000256" key="1">
    <source>
        <dbReference type="SAM" id="MobiDB-lite"/>
    </source>
</evidence>